<keyword evidence="1" id="KW-0472">Membrane</keyword>
<keyword evidence="1" id="KW-0812">Transmembrane</keyword>
<evidence type="ECO:0000313" key="3">
    <source>
        <dbReference type="Proteomes" id="UP001224359"/>
    </source>
</evidence>
<reference evidence="2 3" key="1">
    <citation type="submission" date="2023-07" db="EMBL/GenBank/DDBJ databases">
        <title>Genomic Encyclopedia of Type Strains, Phase IV (KMG-IV): sequencing the most valuable type-strain genomes for metagenomic binning, comparative biology and taxonomic classification.</title>
        <authorList>
            <person name="Goeker M."/>
        </authorList>
    </citation>
    <scope>NUCLEOTIDE SEQUENCE [LARGE SCALE GENOMIC DNA]</scope>
    <source>
        <strain evidence="2 3">DSM 16460</strain>
    </source>
</reference>
<sequence>MKHNSKRTIIKMGIFIGVIVTVAFLVGALILQSRITTFQEDQANTAFNSVRTAMETSQESTDTIEHMIEQRLYTSSKGIMTDLRGLSIDEIQQEELREIADEWDVKEISLWERDENDITVTQSTDDSQIDLSARDWGYWYQAFDQLMSGETVTIDEGYARENFWVGPISQAELFEGLYYKFAYYYDGTTDYMVNAYIEDEDIYRMTFEAGPSEIISHLQANYDVIEEIAVVNGPAWLAGDDHEVIEPATDIPVLYGHLTLDVTEDEPNVEAAMEEDTQQSFDFEHEGASYRKLYQPMDQDRVMVMALNLDSEKQFTARFLWLYIVTGVLTILLVLFALRSAAKKMK</sequence>
<comment type="caution">
    <text evidence="2">The sequence shown here is derived from an EMBL/GenBank/DDBJ whole genome shotgun (WGS) entry which is preliminary data.</text>
</comment>
<evidence type="ECO:0000256" key="1">
    <source>
        <dbReference type="SAM" id="Phobius"/>
    </source>
</evidence>
<evidence type="ECO:0008006" key="4">
    <source>
        <dbReference type="Google" id="ProtNLM"/>
    </source>
</evidence>
<name>A0ABT9VBD4_9BACI</name>
<protein>
    <recommendedName>
        <fullName evidence="4">Cache domain-containing protein</fullName>
    </recommendedName>
</protein>
<accession>A0ABT9VBD4</accession>
<feature type="transmembrane region" description="Helical" evidence="1">
    <location>
        <begin position="12"/>
        <end position="31"/>
    </location>
</feature>
<feature type="transmembrane region" description="Helical" evidence="1">
    <location>
        <begin position="319"/>
        <end position="338"/>
    </location>
</feature>
<organism evidence="2 3">
    <name type="scientific">Alkalibacillus salilacus</name>
    <dbReference type="NCBI Taxonomy" id="284582"/>
    <lineage>
        <taxon>Bacteria</taxon>
        <taxon>Bacillati</taxon>
        <taxon>Bacillota</taxon>
        <taxon>Bacilli</taxon>
        <taxon>Bacillales</taxon>
        <taxon>Bacillaceae</taxon>
        <taxon>Alkalibacillus</taxon>
    </lineage>
</organism>
<proteinExistence type="predicted"/>
<keyword evidence="3" id="KW-1185">Reference proteome</keyword>
<dbReference type="Proteomes" id="UP001224359">
    <property type="component" value="Unassembled WGS sequence"/>
</dbReference>
<evidence type="ECO:0000313" key="2">
    <source>
        <dbReference type="EMBL" id="MDQ0158251.1"/>
    </source>
</evidence>
<gene>
    <name evidence="2" type="ORF">J2S77_000201</name>
</gene>
<dbReference type="EMBL" id="JAUSTQ010000001">
    <property type="protein sequence ID" value="MDQ0158251.1"/>
    <property type="molecule type" value="Genomic_DNA"/>
</dbReference>
<dbReference type="RefSeq" id="WP_306973812.1">
    <property type="nucleotide sequence ID" value="NZ_JAUSTQ010000001.1"/>
</dbReference>
<keyword evidence="1" id="KW-1133">Transmembrane helix</keyword>